<accession>A0ABW5DTA9</accession>
<feature type="transmembrane region" description="Helical" evidence="7">
    <location>
        <begin position="142"/>
        <end position="166"/>
    </location>
</feature>
<dbReference type="Pfam" id="PF00512">
    <property type="entry name" value="HisKA"/>
    <property type="match status" value="1"/>
</dbReference>
<reference evidence="11" key="1">
    <citation type="journal article" date="2019" name="Int. J. Syst. Evol. Microbiol.">
        <title>The Global Catalogue of Microorganisms (GCM) 10K type strain sequencing project: providing services to taxonomists for standard genome sequencing and annotation.</title>
        <authorList>
            <consortium name="The Broad Institute Genomics Platform"/>
            <consortium name="The Broad Institute Genome Sequencing Center for Infectious Disease"/>
            <person name="Wu L."/>
            <person name="Ma J."/>
        </authorList>
    </citation>
    <scope>NUCLEOTIDE SEQUENCE [LARGE SCALE GENOMIC DNA]</scope>
    <source>
        <strain evidence="11">CGMCC 1.19062</strain>
    </source>
</reference>
<protein>
    <recommendedName>
        <fullName evidence="3">histidine kinase</fullName>
        <ecNumber evidence="3">2.7.13.3</ecNumber>
    </recommendedName>
</protein>
<keyword evidence="7" id="KW-0472">Membrane</keyword>
<comment type="caution">
    <text evidence="10">The sequence shown here is derived from an EMBL/GenBank/DDBJ whole genome shotgun (WGS) entry which is preliminary data.</text>
</comment>
<feature type="transmembrane region" description="Helical" evidence="7">
    <location>
        <begin position="12"/>
        <end position="35"/>
    </location>
</feature>
<dbReference type="PROSITE" id="PS50109">
    <property type="entry name" value="HIS_KIN"/>
    <property type="match status" value="1"/>
</dbReference>
<dbReference type="SMART" id="SM00388">
    <property type="entry name" value="HisKA"/>
    <property type="match status" value="1"/>
</dbReference>
<comment type="subcellular location">
    <subcellularLocation>
        <location evidence="2">Membrane</location>
    </subcellularLocation>
</comment>
<proteinExistence type="predicted"/>
<dbReference type="PROSITE" id="PS50885">
    <property type="entry name" value="HAMP"/>
    <property type="match status" value="1"/>
</dbReference>
<dbReference type="EMBL" id="JBHUIP010000009">
    <property type="protein sequence ID" value="MFD2263084.1"/>
    <property type="molecule type" value="Genomic_DNA"/>
</dbReference>
<keyword evidence="11" id="KW-1185">Reference proteome</keyword>
<dbReference type="Gene3D" id="1.10.287.130">
    <property type="match status" value="1"/>
</dbReference>
<evidence type="ECO:0000256" key="4">
    <source>
        <dbReference type="ARBA" id="ARBA00022553"/>
    </source>
</evidence>
<dbReference type="InterPro" id="IPR003661">
    <property type="entry name" value="HisK_dim/P_dom"/>
</dbReference>
<dbReference type="PRINTS" id="PR00344">
    <property type="entry name" value="BCTRLSENSOR"/>
</dbReference>
<dbReference type="InterPro" id="IPR003594">
    <property type="entry name" value="HATPase_dom"/>
</dbReference>
<feature type="domain" description="HAMP" evidence="9">
    <location>
        <begin position="168"/>
        <end position="219"/>
    </location>
</feature>
<dbReference type="CDD" id="cd00082">
    <property type="entry name" value="HisKA"/>
    <property type="match status" value="1"/>
</dbReference>
<keyword evidence="5" id="KW-0808">Transferase</keyword>
<dbReference type="Gene3D" id="6.10.340.10">
    <property type="match status" value="1"/>
</dbReference>
<evidence type="ECO:0000256" key="5">
    <source>
        <dbReference type="ARBA" id="ARBA00022679"/>
    </source>
</evidence>
<keyword evidence="7" id="KW-0812">Transmembrane</keyword>
<organism evidence="10 11">
    <name type="scientific">Lacibacterium aquatile</name>
    <dbReference type="NCBI Taxonomy" id="1168082"/>
    <lineage>
        <taxon>Bacteria</taxon>
        <taxon>Pseudomonadati</taxon>
        <taxon>Pseudomonadota</taxon>
        <taxon>Alphaproteobacteria</taxon>
        <taxon>Rhodospirillales</taxon>
        <taxon>Rhodospirillaceae</taxon>
    </lineage>
</organism>
<dbReference type="InterPro" id="IPR004358">
    <property type="entry name" value="Sig_transdc_His_kin-like_C"/>
</dbReference>
<dbReference type="RefSeq" id="WP_379876056.1">
    <property type="nucleotide sequence ID" value="NZ_JBHUIP010000009.1"/>
</dbReference>
<dbReference type="Gene3D" id="3.30.565.10">
    <property type="entry name" value="Histidine kinase-like ATPase, C-terminal domain"/>
    <property type="match status" value="1"/>
</dbReference>
<dbReference type="GO" id="GO:0005524">
    <property type="term" value="F:ATP binding"/>
    <property type="evidence" value="ECO:0007669"/>
    <property type="project" value="UniProtKB-KW"/>
</dbReference>
<dbReference type="Proteomes" id="UP001597295">
    <property type="component" value="Unassembled WGS sequence"/>
</dbReference>
<evidence type="ECO:0000256" key="2">
    <source>
        <dbReference type="ARBA" id="ARBA00004370"/>
    </source>
</evidence>
<evidence type="ECO:0000256" key="7">
    <source>
        <dbReference type="SAM" id="Phobius"/>
    </source>
</evidence>
<comment type="catalytic activity">
    <reaction evidence="1">
        <text>ATP + protein L-histidine = ADP + protein N-phospho-L-histidine.</text>
        <dbReference type="EC" id="2.7.13.3"/>
    </reaction>
</comment>
<keyword evidence="4" id="KW-0597">Phosphoprotein</keyword>
<dbReference type="EC" id="2.7.13.3" evidence="3"/>
<keyword evidence="7" id="KW-1133">Transmembrane helix</keyword>
<keyword evidence="10" id="KW-0067">ATP-binding</keyword>
<evidence type="ECO:0000313" key="11">
    <source>
        <dbReference type="Proteomes" id="UP001597295"/>
    </source>
</evidence>
<dbReference type="CDD" id="cd06225">
    <property type="entry name" value="HAMP"/>
    <property type="match status" value="1"/>
</dbReference>
<gene>
    <name evidence="10" type="ORF">ACFSM5_09320</name>
</gene>
<dbReference type="InterPro" id="IPR003660">
    <property type="entry name" value="HAMP_dom"/>
</dbReference>
<dbReference type="SUPFAM" id="SSF47384">
    <property type="entry name" value="Homodimeric domain of signal transducing histidine kinase"/>
    <property type="match status" value="1"/>
</dbReference>
<evidence type="ECO:0000256" key="1">
    <source>
        <dbReference type="ARBA" id="ARBA00000085"/>
    </source>
</evidence>
<dbReference type="Pfam" id="PF02518">
    <property type="entry name" value="HATPase_c"/>
    <property type="match status" value="1"/>
</dbReference>
<dbReference type="InterPro" id="IPR036890">
    <property type="entry name" value="HATPase_C_sf"/>
</dbReference>
<evidence type="ECO:0000256" key="3">
    <source>
        <dbReference type="ARBA" id="ARBA00012438"/>
    </source>
</evidence>
<evidence type="ECO:0000259" key="9">
    <source>
        <dbReference type="PROSITE" id="PS50885"/>
    </source>
</evidence>
<dbReference type="SUPFAM" id="SSF55874">
    <property type="entry name" value="ATPase domain of HSP90 chaperone/DNA topoisomerase II/histidine kinase"/>
    <property type="match status" value="1"/>
</dbReference>
<keyword evidence="6" id="KW-0418">Kinase</keyword>
<evidence type="ECO:0000259" key="8">
    <source>
        <dbReference type="PROSITE" id="PS50109"/>
    </source>
</evidence>
<evidence type="ECO:0000256" key="6">
    <source>
        <dbReference type="ARBA" id="ARBA00022777"/>
    </source>
</evidence>
<dbReference type="PANTHER" id="PTHR43047">
    <property type="entry name" value="TWO-COMPONENT HISTIDINE PROTEIN KINASE"/>
    <property type="match status" value="1"/>
</dbReference>
<dbReference type="InterPro" id="IPR005467">
    <property type="entry name" value="His_kinase_dom"/>
</dbReference>
<name>A0ABW5DTA9_9PROT</name>
<evidence type="ECO:0000313" key="10">
    <source>
        <dbReference type="EMBL" id="MFD2263084.1"/>
    </source>
</evidence>
<dbReference type="SMART" id="SM00387">
    <property type="entry name" value="HATPase_c"/>
    <property type="match status" value="1"/>
</dbReference>
<sequence>MFSRASLQVKLAVIVVPLMTVALCLLLVVLMSTAAEDGRRALMTRATVMADVQVQALSQPVWELNTSQIIRLVQTLSKDPDVVGAKLVDELGRPLHAFGTIEGPLVIAVTRTVPHPVARDTVPLGQLTVALSRASLNETLRLQLVTAGAAIAIGAFLMVGIVFLSLQHLVFRPLALLLQAIEKVENQEWQMVEWESRDQLGTVVRAFNRMVNTLRSNERELREAFHAAEAAARAKDEFLASVSHELRTPLNAILGFSEVLKNEMFGALGSDRYRSYAGDIFSSGSHLLNIINDILDLSKVAAGKFELVERPFDIGHAIEGCVNLVRERASRNRQKLTADIQPRLPQLYADELRVKQILINLLNNAVKFTPPGGQVWAAARVNDVGGIDIIVGDTGIGIAKEDIPRALSAFGQVESVLNRTHEGTGLGLPLVKALSDLHNAQFNIDSSPGVGTIVTVSFGSERIIARTHK</sequence>
<keyword evidence="10" id="KW-0547">Nucleotide-binding</keyword>
<dbReference type="PANTHER" id="PTHR43047:SF63">
    <property type="entry name" value="HISTIDINE KINASE"/>
    <property type="match status" value="1"/>
</dbReference>
<feature type="domain" description="Histidine kinase" evidence="8">
    <location>
        <begin position="241"/>
        <end position="462"/>
    </location>
</feature>
<dbReference type="InterPro" id="IPR036097">
    <property type="entry name" value="HisK_dim/P_sf"/>
</dbReference>